<dbReference type="Ensembl" id="ENSOTST00005193512.1">
    <property type="protein sequence ID" value="ENSOTSP00005142007.1"/>
    <property type="gene ID" value="ENSOTSG00005055242.1"/>
</dbReference>
<dbReference type="SUPFAM" id="SSF100895">
    <property type="entry name" value="Kazal-type serine protease inhibitors"/>
    <property type="match status" value="1"/>
</dbReference>
<dbReference type="GeneTree" id="ENSGT01110000267564"/>
<accession>A0AAZ3RK80</accession>
<reference evidence="2" key="3">
    <citation type="submission" date="2025-09" db="UniProtKB">
        <authorList>
            <consortium name="Ensembl"/>
        </authorList>
    </citation>
    <scope>IDENTIFICATION</scope>
</reference>
<dbReference type="Gene3D" id="3.30.60.30">
    <property type="match status" value="1"/>
</dbReference>
<dbReference type="Pfam" id="PF00050">
    <property type="entry name" value="Kazal_1"/>
    <property type="match status" value="1"/>
</dbReference>
<evidence type="ECO:0000313" key="3">
    <source>
        <dbReference type="Proteomes" id="UP000694402"/>
    </source>
</evidence>
<dbReference type="PROSITE" id="PS51465">
    <property type="entry name" value="KAZAL_2"/>
    <property type="match status" value="1"/>
</dbReference>
<evidence type="ECO:0000313" key="2">
    <source>
        <dbReference type="Ensembl" id="ENSOTSP00005142007.1"/>
    </source>
</evidence>
<keyword evidence="3" id="KW-1185">Reference proteome</keyword>
<proteinExistence type="predicted"/>
<organism evidence="2 3">
    <name type="scientific">Oncorhynchus tshawytscha</name>
    <name type="common">Chinook salmon</name>
    <name type="synonym">Salmo tshawytscha</name>
    <dbReference type="NCBI Taxonomy" id="74940"/>
    <lineage>
        <taxon>Eukaryota</taxon>
        <taxon>Metazoa</taxon>
        <taxon>Chordata</taxon>
        <taxon>Craniata</taxon>
        <taxon>Vertebrata</taxon>
        <taxon>Euteleostomi</taxon>
        <taxon>Actinopterygii</taxon>
        <taxon>Neopterygii</taxon>
        <taxon>Teleostei</taxon>
        <taxon>Protacanthopterygii</taxon>
        <taxon>Salmoniformes</taxon>
        <taxon>Salmonidae</taxon>
        <taxon>Salmoninae</taxon>
        <taxon>Oncorhynchus</taxon>
    </lineage>
</organism>
<dbReference type="InterPro" id="IPR002350">
    <property type="entry name" value="Kazal_dom"/>
</dbReference>
<dbReference type="AlphaFoldDB" id="A0AAZ3RK80"/>
<dbReference type="Proteomes" id="UP000694402">
    <property type="component" value="Unassembled WGS sequence"/>
</dbReference>
<sequence length="77" mass="8627">MAVMILFSTVRCTRDQLGNRIAQRRRYGAEEENSGLYRKPSCGDMGEILACPINLAHVYGTDGNTYPNECALCVQRQ</sequence>
<protein>
    <recommendedName>
        <fullName evidence="1">Kazal-like domain-containing protein</fullName>
    </recommendedName>
</protein>
<dbReference type="InterPro" id="IPR036058">
    <property type="entry name" value="Kazal_dom_sf"/>
</dbReference>
<reference evidence="2" key="2">
    <citation type="submission" date="2025-08" db="UniProtKB">
        <authorList>
            <consortium name="Ensembl"/>
        </authorList>
    </citation>
    <scope>IDENTIFICATION</scope>
</reference>
<name>A0AAZ3RK80_ONCTS</name>
<reference evidence="3" key="1">
    <citation type="journal article" date="2018" name="PLoS ONE">
        <title>Chinook salmon (Oncorhynchus tshawytscha) genome and transcriptome.</title>
        <authorList>
            <person name="Christensen K.A."/>
            <person name="Leong J.S."/>
            <person name="Sakhrani D."/>
            <person name="Biagi C.A."/>
            <person name="Minkley D.R."/>
            <person name="Withler R.E."/>
            <person name="Rondeau E.B."/>
            <person name="Koop B.F."/>
            <person name="Devlin R.H."/>
        </authorList>
    </citation>
    <scope>NUCLEOTIDE SEQUENCE [LARGE SCALE GENOMIC DNA]</scope>
</reference>
<evidence type="ECO:0000259" key="1">
    <source>
        <dbReference type="PROSITE" id="PS51465"/>
    </source>
</evidence>
<feature type="domain" description="Kazal-like" evidence="1">
    <location>
        <begin position="36"/>
        <end position="77"/>
    </location>
</feature>